<dbReference type="STRING" id="1051891.A0A0C3MAL2"/>
<evidence type="ECO:0000313" key="3">
    <source>
        <dbReference type="Proteomes" id="UP000054248"/>
    </source>
</evidence>
<protein>
    <submittedName>
        <fullName evidence="2">Uncharacterized protein</fullName>
    </submittedName>
</protein>
<feature type="transmembrane region" description="Helical" evidence="1">
    <location>
        <begin position="259"/>
        <end position="281"/>
    </location>
</feature>
<reference evidence="2 3" key="1">
    <citation type="submission" date="2014-04" db="EMBL/GenBank/DDBJ databases">
        <authorList>
            <consortium name="DOE Joint Genome Institute"/>
            <person name="Kuo A."/>
            <person name="Girlanda M."/>
            <person name="Perotto S."/>
            <person name="Kohler A."/>
            <person name="Nagy L.G."/>
            <person name="Floudas D."/>
            <person name="Copeland A."/>
            <person name="Barry K.W."/>
            <person name="Cichocki N."/>
            <person name="Veneault-Fourrey C."/>
            <person name="LaButti K."/>
            <person name="Lindquist E.A."/>
            <person name="Lipzen A."/>
            <person name="Lundell T."/>
            <person name="Morin E."/>
            <person name="Murat C."/>
            <person name="Sun H."/>
            <person name="Tunlid A."/>
            <person name="Henrissat B."/>
            <person name="Grigoriev I.V."/>
            <person name="Hibbett D.S."/>
            <person name="Martin F."/>
            <person name="Nordberg H.P."/>
            <person name="Cantor M.N."/>
            <person name="Hua S.X."/>
        </authorList>
    </citation>
    <scope>NUCLEOTIDE SEQUENCE [LARGE SCALE GENOMIC DNA]</scope>
    <source>
        <strain evidence="2 3">MUT 4182</strain>
    </source>
</reference>
<reference evidence="3" key="2">
    <citation type="submission" date="2015-01" db="EMBL/GenBank/DDBJ databases">
        <title>Evolutionary Origins and Diversification of the Mycorrhizal Mutualists.</title>
        <authorList>
            <consortium name="DOE Joint Genome Institute"/>
            <consortium name="Mycorrhizal Genomics Consortium"/>
            <person name="Kohler A."/>
            <person name="Kuo A."/>
            <person name="Nagy L.G."/>
            <person name="Floudas D."/>
            <person name="Copeland A."/>
            <person name="Barry K.W."/>
            <person name="Cichocki N."/>
            <person name="Veneault-Fourrey C."/>
            <person name="LaButti K."/>
            <person name="Lindquist E.A."/>
            <person name="Lipzen A."/>
            <person name="Lundell T."/>
            <person name="Morin E."/>
            <person name="Murat C."/>
            <person name="Riley R."/>
            <person name="Ohm R."/>
            <person name="Sun H."/>
            <person name="Tunlid A."/>
            <person name="Henrissat B."/>
            <person name="Grigoriev I.V."/>
            <person name="Hibbett D.S."/>
            <person name="Martin F."/>
        </authorList>
    </citation>
    <scope>NUCLEOTIDE SEQUENCE [LARGE SCALE GENOMIC DNA]</scope>
    <source>
        <strain evidence="3">MUT 4182</strain>
    </source>
</reference>
<gene>
    <name evidence="2" type="ORF">M407DRAFT_20252</name>
</gene>
<evidence type="ECO:0000313" key="2">
    <source>
        <dbReference type="EMBL" id="KIO30722.1"/>
    </source>
</evidence>
<proteinExistence type="predicted"/>
<dbReference type="AlphaFoldDB" id="A0A0C3MAL2"/>
<accession>A0A0C3MAL2</accession>
<dbReference type="OrthoDB" id="3231965at2759"/>
<dbReference type="EMBL" id="KN822969">
    <property type="protein sequence ID" value="KIO30722.1"/>
    <property type="molecule type" value="Genomic_DNA"/>
</dbReference>
<name>A0A0C3MAL2_9AGAM</name>
<evidence type="ECO:0000256" key="1">
    <source>
        <dbReference type="SAM" id="Phobius"/>
    </source>
</evidence>
<sequence length="359" mass="38410">MKFNVTIASPSPLIALGSLIFNGTSIWLDSVWQTQSVPYTVYLDSTEFASVRSPSNDLLYHTTNLDQNEQHTVIIQPARLLDSVIVEMDLGAEADVMMSMDDGQLFQQAGFVATGQWNTDACLGAGRAAGTCHVSEGSGSEISYTFEGDAITLWGAAENQYSLYQVSIDGVRPISFTPSNTTTSRPVTILAHYSNLGFGSHTIKLTSLPKDGKSRVEVDYAQVYTKSSIAGSTPVTTGSTASSTALPAAESSSHLSKSAIIAIVVGTLLGVLALVGLFFIYKLRQKNKAIAAARRRDAAVAAAGVRVDFSARRSRDFDEATLASSRFSVKEGLELSVIESQAEARRPEEAAKGGFTWRS</sequence>
<dbReference type="HOGENOM" id="CLU_781168_0_0_1"/>
<organism evidence="2 3">
    <name type="scientific">Tulasnella calospora MUT 4182</name>
    <dbReference type="NCBI Taxonomy" id="1051891"/>
    <lineage>
        <taxon>Eukaryota</taxon>
        <taxon>Fungi</taxon>
        <taxon>Dikarya</taxon>
        <taxon>Basidiomycota</taxon>
        <taxon>Agaricomycotina</taxon>
        <taxon>Agaricomycetes</taxon>
        <taxon>Cantharellales</taxon>
        <taxon>Tulasnellaceae</taxon>
        <taxon>Tulasnella</taxon>
    </lineage>
</organism>
<keyword evidence="1" id="KW-0472">Membrane</keyword>
<keyword evidence="1" id="KW-0812">Transmembrane</keyword>
<keyword evidence="3" id="KW-1185">Reference proteome</keyword>
<keyword evidence="1" id="KW-1133">Transmembrane helix</keyword>
<dbReference type="Gene3D" id="2.60.120.260">
    <property type="entry name" value="Galactose-binding domain-like"/>
    <property type="match status" value="1"/>
</dbReference>
<dbReference type="Proteomes" id="UP000054248">
    <property type="component" value="Unassembled WGS sequence"/>
</dbReference>